<evidence type="ECO:0000313" key="1">
    <source>
        <dbReference type="EMBL" id="EHC09705.1"/>
    </source>
</evidence>
<sequence length="63" mass="7006">MTARRLWFSPIRDQGSLNSCTAFAAIALLEYLGNRNFGKFIVRSLTFPKSQGSCNPSKLSAEH</sequence>
<dbReference type="EMBL" id="AGIZ01000013">
    <property type="protein sequence ID" value="EHC09705.1"/>
    <property type="molecule type" value="Genomic_DNA"/>
</dbReference>
<evidence type="ECO:0008006" key="3">
    <source>
        <dbReference type="Google" id="ProtNLM"/>
    </source>
</evidence>
<organism evidence="1 2">
    <name type="scientific">Fischerella thermalis JSC-11</name>
    <dbReference type="NCBI Taxonomy" id="741277"/>
    <lineage>
        <taxon>Bacteria</taxon>
        <taxon>Bacillati</taxon>
        <taxon>Cyanobacteriota</taxon>
        <taxon>Cyanophyceae</taxon>
        <taxon>Nostocales</taxon>
        <taxon>Hapalosiphonaceae</taxon>
        <taxon>Fischerella</taxon>
    </lineage>
</organism>
<dbReference type="Proteomes" id="UP000004344">
    <property type="component" value="Unassembled WGS sequence"/>
</dbReference>
<dbReference type="AlphaFoldDB" id="G6FYC8"/>
<evidence type="ECO:0000313" key="2">
    <source>
        <dbReference type="Proteomes" id="UP000004344"/>
    </source>
</evidence>
<dbReference type="SUPFAM" id="SSF54001">
    <property type="entry name" value="Cysteine proteinases"/>
    <property type="match status" value="1"/>
</dbReference>
<dbReference type="InterPro" id="IPR038765">
    <property type="entry name" value="Papain-like_cys_pep_sf"/>
</dbReference>
<keyword evidence="2" id="KW-1185">Reference proteome</keyword>
<gene>
    <name evidence="1" type="ORF">FJSC11DRAFT_3877</name>
</gene>
<protein>
    <recommendedName>
        <fullName evidence="3">Peptidase C1A papain C-terminal domain-containing protein</fullName>
    </recommendedName>
</protein>
<comment type="caution">
    <text evidence="1">The sequence shown here is derived from an EMBL/GenBank/DDBJ whole genome shotgun (WGS) entry which is preliminary data.</text>
</comment>
<accession>G6FYC8</accession>
<reference evidence="1 2" key="1">
    <citation type="submission" date="2011-09" db="EMBL/GenBank/DDBJ databases">
        <title>The draft genome of Fischerella sp. JSC-11.</title>
        <authorList>
            <consortium name="US DOE Joint Genome Institute (JGI-PGF)"/>
            <person name="Lucas S."/>
            <person name="Han J."/>
            <person name="Lapidus A."/>
            <person name="Cheng J.-F."/>
            <person name="Goodwin L."/>
            <person name="Pitluck S."/>
            <person name="Peters L."/>
            <person name="Land M.L."/>
            <person name="Hauser L."/>
            <person name="Sarkisova S."/>
            <person name="Bryant D.A."/>
            <person name="Brown I."/>
            <person name="Woyke T.J."/>
        </authorList>
    </citation>
    <scope>NUCLEOTIDE SEQUENCE [LARGE SCALE GENOMIC DNA]</scope>
    <source>
        <strain evidence="1 2">JSC-11</strain>
    </source>
</reference>
<proteinExistence type="predicted"/>
<dbReference type="Gene3D" id="3.90.70.10">
    <property type="entry name" value="Cysteine proteinases"/>
    <property type="match status" value="1"/>
</dbReference>
<name>G6FYC8_9CYAN</name>